<dbReference type="PANTHER" id="PTHR10678">
    <property type="entry name" value="26S PROTEASOME NON-ATPASE REGULATORY SUBUNIT 11/COP9 SIGNALOSOME COMPLEX SUBUNIT 2"/>
    <property type="match status" value="1"/>
</dbReference>
<feature type="domain" description="PCI" evidence="3">
    <location>
        <begin position="223"/>
        <end position="391"/>
    </location>
</feature>
<dbReference type="InterPro" id="IPR040780">
    <property type="entry name" value="Rpn6_C_helix"/>
</dbReference>
<dbReference type="PROSITE" id="PS50250">
    <property type="entry name" value="PCI"/>
    <property type="match status" value="1"/>
</dbReference>
<dbReference type="InterPro" id="IPR000717">
    <property type="entry name" value="PCI_dom"/>
</dbReference>
<comment type="similarity">
    <text evidence="1">Belongs to the proteasome subunit S9 family.</text>
</comment>
<dbReference type="AlphaFoldDB" id="A0AA88KYB7"/>
<dbReference type="InterPro" id="IPR050871">
    <property type="entry name" value="26S_Proteasome/COP9_Components"/>
</dbReference>
<dbReference type="EMBL" id="JAVRJZ010000017">
    <property type="protein sequence ID" value="KAK2709182.1"/>
    <property type="molecule type" value="Genomic_DNA"/>
</dbReference>
<evidence type="ECO:0000256" key="2">
    <source>
        <dbReference type="ARBA" id="ARBA00022942"/>
    </source>
</evidence>
<sequence>MSLVMVNIPPILTNPKPTENDVEILLQAVEKTRELDTDEENVKMREQCIIKVAEFYRDRKNARDLGNLIQRSRFFLSQISKAKAAKLVRSLVDMFLDLEAGTGTEVKLCQECIDWAVQEKRTFLRQSLESRLITLYYDTGKYQDALQLSSRLLKELKKLDDKNLLVEVQLIESKTYHALSNLPKARAALTSARTTANSIYTPPKMQAALDLQSGILHAADEKDFKTAFSYFYEAFEGYNSVDHPKAIVALKYMLLSKIVLKVPEDVASLLSGKLALRYSGREVDALRAIAQASIKRSLADFQQALVDFKSELEDDPIIKCHMESLYDTMLEQNLERIIEPYVKVQIDHVAMCIGLPREKVELKLSQMILDKKLSGILDQGAGVLIIFDESKEDKTYAAAIDTIASLSKVVDTLYQKAKKLT</sequence>
<dbReference type="SUPFAM" id="SSF48452">
    <property type="entry name" value="TPR-like"/>
    <property type="match status" value="1"/>
</dbReference>
<name>A0AA88KYB7_ARTSF</name>
<dbReference type="Pfam" id="PF18055">
    <property type="entry name" value="RPN6_N"/>
    <property type="match status" value="1"/>
</dbReference>
<proteinExistence type="inferred from homology"/>
<evidence type="ECO:0000313" key="5">
    <source>
        <dbReference type="Proteomes" id="UP001187531"/>
    </source>
</evidence>
<dbReference type="SMART" id="SM00753">
    <property type="entry name" value="PAM"/>
    <property type="match status" value="1"/>
</dbReference>
<evidence type="ECO:0000313" key="4">
    <source>
        <dbReference type="EMBL" id="KAK2709182.1"/>
    </source>
</evidence>
<gene>
    <name evidence="4" type="ORF">QYM36_012994</name>
</gene>
<dbReference type="InterPro" id="IPR040773">
    <property type="entry name" value="Rpn6_N"/>
</dbReference>
<comment type="caution">
    <text evidence="4">The sequence shown here is derived from an EMBL/GenBank/DDBJ whole genome shotgun (WGS) entry which is preliminary data.</text>
</comment>
<dbReference type="FunFam" id="1.25.40.570:FF:000003">
    <property type="entry name" value="26S proteasome non-ATPase regulatory subunit 11"/>
    <property type="match status" value="1"/>
</dbReference>
<dbReference type="InterPro" id="IPR011990">
    <property type="entry name" value="TPR-like_helical_dom_sf"/>
</dbReference>
<dbReference type="Pfam" id="PF18503">
    <property type="entry name" value="RPN6_C_helix"/>
    <property type="match status" value="1"/>
</dbReference>
<reference evidence="4" key="1">
    <citation type="submission" date="2023-07" db="EMBL/GenBank/DDBJ databases">
        <title>Chromosome-level genome assembly of Artemia franciscana.</title>
        <authorList>
            <person name="Jo E."/>
        </authorList>
    </citation>
    <scope>NUCLEOTIDE SEQUENCE</scope>
    <source>
        <tissue evidence="4">Whole body</tissue>
    </source>
</reference>
<dbReference type="SUPFAM" id="SSF46785">
    <property type="entry name" value="Winged helix' DNA-binding domain"/>
    <property type="match status" value="1"/>
</dbReference>
<evidence type="ECO:0000256" key="1">
    <source>
        <dbReference type="ARBA" id="ARBA00007454"/>
    </source>
</evidence>
<keyword evidence="5" id="KW-1185">Reference proteome</keyword>
<dbReference type="SMART" id="SM00088">
    <property type="entry name" value="PINT"/>
    <property type="match status" value="1"/>
</dbReference>
<protein>
    <recommendedName>
        <fullName evidence="3">PCI domain-containing protein</fullName>
    </recommendedName>
</protein>
<dbReference type="GO" id="GO:0000502">
    <property type="term" value="C:proteasome complex"/>
    <property type="evidence" value="ECO:0007669"/>
    <property type="project" value="UniProtKB-KW"/>
</dbReference>
<organism evidence="4 5">
    <name type="scientific">Artemia franciscana</name>
    <name type="common">Brine shrimp</name>
    <name type="synonym">Artemia sanfranciscana</name>
    <dbReference type="NCBI Taxonomy" id="6661"/>
    <lineage>
        <taxon>Eukaryota</taxon>
        <taxon>Metazoa</taxon>
        <taxon>Ecdysozoa</taxon>
        <taxon>Arthropoda</taxon>
        <taxon>Crustacea</taxon>
        <taxon>Branchiopoda</taxon>
        <taxon>Anostraca</taxon>
        <taxon>Artemiidae</taxon>
        <taxon>Artemia</taxon>
    </lineage>
</organism>
<dbReference type="Proteomes" id="UP001187531">
    <property type="component" value="Unassembled WGS sequence"/>
</dbReference>
<dbReference type="Gene3D" id="1.25.40.570">
    <property type="match status" value="1"/>
</dbReference>
<accession>A0AA88KYB7</accession>
<keyword evidence="2" id="KW-0647">Proteasome</keyword>
<dbReference type="Pfam" id="PF01399">
    <property type="entry name" value="PCI"/>
    <property type="match status" value="1"/>
</dbReference>
<dbReference type="InterPro" id="IPR036390">
    <property type="entry name" value="WH_DNA-bd_sf"/>
</dbReference>
<evidence type="ECO:0000259" key="3">
    <source>
        <dbReference type="PROSITE" id="PS50250"/>
    </source>
</evidence>